<evidence type="ECO:0000256" key="7">
    <source>
        <dbReference type="ARBA" id="ARBA00022801"/>
    </source>
</evidence>
<comment type="pathway">
    <text evidence="1">Nitrogen metabolism; urea cycle; L-ornithine and urea from L-arginine: step 1/1.</text>
</comment>
<evidence type="ECO:0000256" key="9">
    <source>
        <dbReference type="ARBA" id="ARBA00047391"/>
    </source>
</evidence>
<dbReference type="InterPro" id="IPR014033">
    <property type="entry name" value="Arginase"/>
</dbReference>
<comment type="caution">
    <text evidence="11">The sequence shown here is derived from an EMBL/GenBank/DDBJ whole genome shotgun (WGS) entry which is preliminary data.</text>
</comment>
<dbReference type="InterPro" id="IPR006035">
    <property type="entry name" value="Ureohydrolase"/>
</dbReference>
<evidence type="ECO:0000256" key="1">
    <source>
        <dbReference type="ARBA" id="ARBA00005098"/>
    </source>
</evidence>
<dbReference type="GO" id="GO:0004053">
    <property type="term" value="F:arginase activity"/>
    <property type="evidence" value="ECO:0007669"/>
    <property type="project" value="UniProtKB-EC"/>
</dbReference>
<dbReference type="GO" id="GO:0005634">
    <property type="term" value="C:nucleus"/>
    <property type="evidence" value="ECO:0007669"/>
    <property type="project" value="TreeGrafter"/>
</dbReference>
<sequence>MLSTKSILKFRSELKVICLSGNIERAYTSLYAGGRPSPTVKVGVQSVPFAKGQPKPGVDHGPELIKNTGFITQLQEIGADVKDYGAVDFSRLPSHVEDNGSSILKHTGLVASANKLISDATSKILRDGRICLNLGGDHSIGIGTIHGASEVYEDLAVLWVDAHADINTPYSSWSGNYHGMAASFNIEEMQPYLGKLDGFSWMKPKIKAKNLAFIGLRDVDDLERRAIEMTGIHAFSTKEVSNLGIEKVLEIALELICPGGKRPLHLSFDIDALDDLEVKSTGTPVPGGLTLREGLTVVEKVRQMGNLVSMDLVEVNPWIGTQEDVKRTANVSKQLLLNTFGPYPTATMAYRRSSCSQLKKLTQEEQGCSIPLIPIWPEYFSKWKPQRSVYDCSYVENLKELKGNKTYFYWKILKLIGVHPPPAVASFTLYCLKIASKGRSNPVRAVGEPRRALKVGVQSIPFGKGQPIPGVEHGPELIKNTGFITILQEIGTDVKDYGAINFSQLPRHKDCFSSGYCNGSSRAKNTGAVGSANKLISAATSKILRDGRISLNLGGDHSISIGTIHGASEVYEDLAVLWVDAHSDINTPCSTKSGNYHGMPVGFNLVEMQPYIGKIDAFAWMKPKYVQ</sequence>
<organism evidence="11 12">
    <name type="scientific">Allacma fusca</name>
    <dbReference type="NCBI Taxonomy" id="39272"/>
    <lineage>
        <taxon>Eukaryota</taxon>
        <taxon>Metazoa</taxon>
        <taxon>Ecdysozoa</taxon>
        <taxon>Arthropoda</taxon>
        <taxon>Hexapoda</taxon>
        <taxon>Collembola</taxon>
        <taxon>Symphypleona</taxon>
        <taxon>Sminthuridae</taxon>
        <taxon>Allacma</taxon>
    </lineage>
</organism>
<keyword evidence="7" id="KW-0378">Hydrolase</keyword>
<dbReference type="Proteomes" id="UP000708208">
    <property type="component" value="Unassembled WGS sequence"/>
</dbReference>
<keyword evidence="12" id="KW-1185">Reference proteome</keyword>
<comment type="catalytic activity">
    <reaction evidence="9">
        <text>L-arginine + H2O = urea + L-ornithine</text>
        <dbReference type="Rhea" id="RHEA:20569"/>
        <dbReference type="ChEBI" id="CHEBI:15377"/>
        <dbReference type="ChEBI" id="CHEBI:16199"/>
        <dbReference type="ChEBI" id="CHEBI:32682"/>
        <dbReference type="ChEBI" id="CHEBI:46911"/>
        <dbReference type="EC" id="3.5.3.1"/>
    </reaction>
</comment>
<evidence type="ECO:0000256" key="4">
    <source>
        <dbReference type="ARBA" id="ARBA00022436"/>
    </source>
</evidence>
<dbReference type="EMBL" id="CAJVCH010442337">
    <property type="protein sequence ID" value="CAG7819209.1"/>
    <property type="molecule type" value="Genomic_DNA"/>
</dbReference>
<reference evidence="11" key="1">
    <citation type="submission" date="2021-06" db="EMBL/GenBank/DDBJ databases">
        <authorList>
            <person name="Hodson N. C."/>
            <person name="Mongue J. A."/>
            <person name="Jaron S. K."/>
        </authorList>
    </citation>
    <scope>NUCLEOTIDE SEQUENCE</scope>
</reference>
<dbReference type="GO" id="GO:0005829">
    <property type="term" value="C:cytosol"/>
    <property type="evidence" value="ECO:0007669"/>
    <property type="project" value="TreeGrafter"/>
</dbReference>
<dbReference type="AlphaFoldDB" id="A0A8J2PMU8"/>
<evidence type="ECO:0000256" key="5">
    <source>
        <dbReference type="ARBA" id="ARBA00022503"/>
    </source>
</evidence>
<dbReference type="GO" id="GO:0000050">
    <property type="term" value="P:urea cycle"/>
    <property type="evidence" value="ECO:0007669"/>
    <property type="project" value="UniProtKB-KW"/>
</dbReference>
<keyword evidence="6" id="KW-0479">Metal-binding</keyword>
<accession>A0A8J2PMU8</accession>
<keyword evidence="4" id="KW-0835">Urea cycle</keyword>
<evidence type="ECO:0000256" key="8">
    <source>
        <dbReference type="ARBA" id="ARBA00023211"/>
    </source>
</evidence>
<keyword evidence="8" id="KW-0464">Manganese</keyword>
<comment type="similarity">
    <text evidence="10">Belongs to the arginase family.</text>
</comment>
<dbReference type="PROSITE" id="PS51409">
    <property type="entry name" value="ARGINASE_2"/>
    <property type="match status" value="2"/>
</dbReference>
<name>A0A8J2PMU8_9HEXA</name>
<dbReference type="CDD" id="cd09989">
    <property type="entry name" value="Arginase"/>
    <property type="match status" value="1"/>
</dbReference>
<keyword evidence="5" id="KW-0056">Arginine metabolism</keyword>
<dbReference type="PANTHER" id="PTHR43782:SF3">
    <property type="entry name" value="ARGINASE"/>
    <property type="match status" value="1"/>
</dbReference>
<dbReference type="FunFam" id="3.40.800.10:FF:000012">
    <property type="entry name" value="Arginase"/>
    <property type="match status" value="1"/>
</dbReference>
<evidence type="ECO:0000256" key="2">
    <source>
        <dbReference type="ARBA" id="ARBA00012168"/>
    </source>
</evidence>
<dbReference type="NCBIfam" id="TIGR01229">
    <property type="entry name" value="rocF_arginase"/>
    <property type="match status" value="1"/>
</dbReference>
<evidence type="ECO:0000313" key="11">
    <source>
        <dbReference type="EMBL" id="CAG7819209.1"/>
    </source>
</evidence>
<dbReference type="EC" id="3.5.3.1" evidence="2"/>
<evidence type="ECO:0000256" key="3">
    <source>
        <dbReference type="ARBA" id="ARBA00018123"/>
    </source>
</evidence>
<evidence type="ECO:0000256" key="10">
    <source>
        <dbReference type="PROSITE-ProRule" id="PRU00742"/>
    </source>
</evidence>
<dbReference type="OrthoDB" id="9992747at2759"/>
<dbReference type="PANTHER" id="PTHR43782">
    <property type="entry name" value="ARGINASE"/>
    <property type="match status" value="1"/>
</dbReference>
<dbReference type="GO" id="GO:0006525">
    <property type="term" value="P:arginine metabolic process"/>
    <property type="evidence" value="ECO:0007669"/>
    <property type="project" value="UniProtKB-KW"/>
</dbReference>
<proteinExistence type="inferred from homology"/>
<dbReference type="Pfam" id="PF00491">
    <property type="entry name" value="Arginase"/>
    <property type="match status" value="2"/>
</dbReference>
<protein>
    <recommendedName>
        <fullName evidence="3">Arginase</fullName>
        <ecNumber evidence="2">3.5.3.1</ecNumber>
    </recommendedName>
</protein>
<gene>
    <name evidence="11" type="ORF">AFUS01_LOCUS29671</name>
</gene>
<dbReference type="GO" id="GO:0030145">
    <property type="term" value="F:manganese ion binding"/>
    <property type="evidence" value="ECO:0007669"/>
    <property type="project" value="TreeGrafter"/>
</dbReference>
<evidence type="ECO:0000256" key="6">
    <source>
        <dbReference type="ARBA" id="ARBA00022723"/>
    </source>
</evidence>
<evidence type="ECO:0000313" key="12">
    <source>
        <dbReference type="Proteomes" id="UP000708208"/>
    </source>
</evidence>